<dbReference type="KEGG" id="cchl:FPL14_07475"/>
<feature type="region of interest" description="Disordered" evidence="1">
    <location>
        <begin position="200"/>
        <end position="219"/>
    </location>
</feature>
<reference evidence="2 3" key="1">
    <citation type="submission" date="2019-07" db="EMBL/GenBank/DDBJ databases">
        <authorList>
            <person name="Kim J.K."/>
            <person name="Cheong H.-M."/>
            <person name="Choi Y."/>
            <person name="Hwang K.J."/>
            <person name="Lee S."/>
            <person name="Choi C."/>
        </authorList>
    </citation>
    <scope>NUCLEOTIDE SEQUENCE [LARGE SCALE GENOMIC DNA]</scope>
    <source>
        <strain evidence="2 3">KS 22</strain>
    </source>
</reference>
<proteinExistence type="predicted"/>
<dbReference type="RefSeq" id="WP_182302406.1">
    <property type="nucleotide sequence ID" value="NZ_CP041969.1"/>
</dbReference>
<dbReference type="Proteomes" id="UP000515679">
    <property type="component" value="Chromosome"/>
</dbReference>
<name>A0A7G5BVR2_9BACL</name>
<evidence type="ECO:0000256" key="1">
    <source>
        <dbReference type="SAM" id="MobiDB-lite"/>
    </source>
</evidence>
<keyword evidence="3" id="KW-1185">Reference proteome</keyword>
<dbReference type="AlphaFoldDB" id="A0A7G5BVR2"/>
<gene>
    <name evidence="2" type="ORF">FPL14_07475</name>
</gene>
<dbReference type="InterPro" id="IPR045507">
    <property type="entry name" value="DUF6483"/>
</dbReference>
<dbReference type="Pfam" id="PF20092">
    <property type="entry name" value="DUF6483"/>
    <property type="match status" value="1"/>
</dbReference>
<feature type="compositionally biased region" description="Basic and acidic residues" evidence="1">
    <location>
        <begin position="200"/>
        <end position="209"/>
    </location>
</feature>
<organism evidence="2 3">
    <name type="scientific">Cohnella cholangitidis</name>
    <dbReference type="NCBI Taxonomy" id="2598458"/>
    <lineage>
        <taxon>Bacteria</taxon>
        <taxon>Bacillati</taxon>
        <taxon>Bacillota</taxon>
        <taxon>Bacilli</taxon>
        <taxon>Bacillales</taxon>
        <taxon>Paenibacillaceae</taxon>
        <taxon>Cohnella</taxon>
    </lineage>
</organism>
<dbReference type="EMBL" id="CP041969">
    <property type="protein sequence ID" value="QMV41046.1"/>
    <property type="molecule type" value="Genomic_DNA"/>
</dbReference>
<evidence type="ECO:0000313" key="3">
    <source>
        <dbReference type="Proteomes" id="UP000515679"/>
    </source>
</evidence>
<accession>A0A7G5BVR2</accession>
<protein>
    <submittedName>
        <fullName evidence="2">Uncharacterized protein</fullName>
    </submittedName>
</protein>
<evidence type="ECO:0000313" key="2">
    <source>
        <dbReference type="EMBL" id="QMV41046.1"/>
    </source>
</evidence>
<sequence length="219" mass="24654">MFERDYLVRLLTQAGLVLGKAMGLKELKKQKEALELIDEFLGKELRLRSRLAMGLTDEDLLSMLSVTGSPNAESVAVIAAMLQQEAELLSDLGRTDESVPRFAKALRLNLYLVRNDMEIENWDVRGRIAELLEALSPYELDAETKRALWTWYEWSGEFAASEDLLYELQEDGAVTAEEGDAFYARLLSCDDPALEAGGISRDEMEEGRRQWGALTKENG</sequence>